<dbReference type="SUPFAM" id="SSF69318">
    <property type="entry name" value="Integrin alpha N-terminal domain"/>
    <property type="match status" value="1"/>
</dbReference>
<protein>
    <recommendedName>
        <fullName evidence="2">ASPIC/UnbV domain-containing protein</fullName>
    </recommendedName>
</protein>
<keyword evidence="1" id="KW-0732">Signal</keyword>
<dbReference type="InterPro" id="IPR028994">
    <property type="entry name" value="Integrin_alpha_N"/>
</dbReference>
<name>A0A841JXP7_9BACT</name>
<dbReference type="PANTHER" id="PTHR16026">
    <property type="entry name" value="CARTILAGE ACIDIC PROTEIN 1"/>
    <property type="match status" value="1"/>
</dbReference>
<evidence type="ECO:0000313" key="4">
    <source>
        <dbReference type="Proteomes" id="UP000538666"/>
    </source>
</evidence>
<dbReference type="Pfam" id="PF13517">
    <property type="entry name" value="FG-GAP_3"/>
    <property type="match status" value="2"/>
</dbReference>
<reference evidence="3 4" key="1">
    <citation type="submission" date="2020-08" db="EMBL/GenBank/DDBJ databases">
        <title>Genomic Encyclopedia of Type Strains, Phase IV (KMG-IV): sequencing the most valuable type-strain genomes for metagenomic binning, comparative biology and taxonomic classification.</title>
        <authorList>
            <person name="Goeker M."/>
        </authorList>
    </citation>
    <scope>NUCLEOTIDE SEQUENCE [LARGE SCALE GENOMIC DNA]</scope>
    <source>
        <strain evidence="3 4">DSM 103733</strain>
    </source>
</reference>
<dbReference type="InterPro" id="IPR027039">
    <property type="entry name" value="Crtac1"/>
</dbReference>
<dbReference type="InterPro" id="IPR013517">
    <property type="entry name" value="FG-GAP"/>
</dbReference>
<dbReference type="RefSeq" id="WP_184084997.1">
    <property type="nucleotide sequence ID" value="NZ_JACHEK010000006.1"/>
</dbReference>
<gene>
    <name evidence="3" type="ORF">HNQ77_003323</name>
</gene>
<dbReference type="PANTHER" id="PTHR16026:SF0">
    <property type="entry name" value="CARTILAGE ACIDIC PROTEIN 1"/>
    <property type="match status" value="1"/>
</dbReference>
<proteinExistence type="predicted"/>
<evidence type="ECO:0000259" key="2">
    <source>
        <dbReference type="Pfam" id="PF07593"/>
    </source>
</evidence>
<evidence type="ECO:0000256" key="1">
    <source>
        <dbReference type="ARBA" id="ARBA00022729"/>
    </source>
</evidence>
<accession>A0A841JXP7</accession>
<dbReference type="Pfam" id="PF07593">
    <property type="entry name" value="UnbV_ASPIC"/>
    <property type="match status" value="1"/>
</dbReference>
<comment type="caution">
    <text evidence="3">The sequence shown here is derived from an EMBL/GenBank/DDBJ whole genome shotgun (WGS) entry which is preliminary data.</text>
</comment>
<evidence type="ECO:0000313" key="3">
    <source>
        <dbReference type="EMBL" id="MBB6145365.1"/>
    </source>
</evidence>
<dbReference type="Gene3D" id="2.130.10.130">
    <property type="entry name" value="Integrin alpha, N-terminal"/>
    <property type="match status" value="3"/>
</dbReference>
<keyword evidence="4" id="KW-1185">Reference proteome</keyword>
<dbReference type="Proteomes" id="UP000538666">
    <property type="component" value="Unassembled WGS sequence"/>
</dbReference>
<dbReference type="AlphaFoldDB" id="A0A841JXP7"/>
<dbReference type="EMBL" id="JACHEK010000006">
    <property type="protein sequence ID" value="MBB6145365.1"/>
    <property type="molecule type" value="Genomic_DNA"/>
</dbReference>
<sequence length="555" mass="60389">MSIPTPAKAPAQQIAPIHFRDISQQAVLQASPPSNDEKHYLVEMMGGGIALFDCDNDGKLDIAVVNDSSIEHYRNGGDPMITLYHQDADLKFSDQTQAAGLTARGWGMGIAIADYDNDGLPDIYITGYGHNVLYRNLGGCKFKDVTAETHTAGGGFSAGAAWADYDRDGRLDLFVSRYVDSDIDHLPKTGMSSFNYQGLDMEVPVSGGETDLLFHNGSGNTFEEVAKKAGVDNPDKKLGMGVIWSDYDHDGWPDLFVTNDMGPNFLYHNKHDGTFEEEGMISGTALSGEGRTMGNMAADFADYDHTGKLGLIVTRYGYQPMTLYANQGNSEFKDASWDAGLTQLKYQPVRWGAGFADFDNDGWPDLLVANGNVTSLVDKLPNDLKYREPLQLFRNGDGHKFSEMANAAGLNDGPMYSRRGTAFGDIDNDGSIDAVVYNVGAPPSIFLNDTRNANHRVLFKLIGSKSNRAAVGARVTVITAKMKQVDEVRAGGSYLSTNDSRLHFGLGSDALMKEVDIEWPSGQKEKITNIATDAIYVIEEGKGITQSTKLHAPPK</sequence>
<organism evidence="3 4">
    <name type="scientific">Silvibacterium bohemicum</name>
    <dbReference type="NCBI Taxonomy" id="1577686"/>
    <lineage>
        <taxon>Bacteria</taxon>
        <taxon>Pseudomonadati</taxon>
        <taxon>Acidobacteriota</taxon>
        <taxon>Terriglobia</taxon>
        <taxon>Terriglobales</taxon>
        <taxon>Acidobacteriaceae</taxon>
        <taxon>Silvibacterium</taxon>
    </lineage>
</organism>
<dbReference type="InterPro" id="IPR011519">
    <property type="entry name" value="UnbV_ASPIC"/>
</dbReference>
<feature type="domain" description="ASPIC/UnbV" evidence="2">
    <location>
        <begin position="470"/>
        <end position="536"/>
    </location>
</feature>